<evidence type="ECO:0000256" key="1">
    <source>
        <dbReference type="SAM" id="MobiDB-lite"/>
    </source>
</evidence>
<accession>A0A2G9GW24</accession>
<proteinExistence type="predicted"/>
<dbReference type="Proteomes" id="UP000231279">
    <property type="component" value="Unassembled WGS sequence"/>
</dbReference>
<gene>
    <name evidence="2" type="ORF">CDL12_17938</name>
</gene>
<comment type="caution">
    <text evidence="2">The sequence shown here is derived from an EMBL/GenBank/DDBJ whole genome shotgun (WGS) entry which is preliminary data.</text>
</comment>
<feature type="compositionally biased region" description="Basic and acidic residues" evidence="1">
    <location>
        <begin position="102"/>
        <end position="111"/>
    </location>
</feature>
<organism evidence="2 3">
    <name type="scientific">Handroanthus impetiginosus</name>
    <dbReference type="NCBI Taxonomy" id="429701"/>
    <lineage>
        <taxon>Eukaryota</taxon>
        <taxon>Viridiplantae</taxon>
        <taxon>Streptophyta</taxon>
        <taxon>Embryophyta</taxon>
        <taxon>Tracheophyta</taxon>
        <taxon>Spermatophyta</taxon>
        <taxon>Magnoliopsida</taxon>
        <taxon>eudicotyledons</taxon>
        <taxon>Gunneridae</taxon>
        <taxon>Pentapetalae</taxon>
        <taxon>asterids</taxon>
        <taxon>lamiids</taxon>
        <taxon>Lamiales</taxon>
        <taxon>Bignoniaceae</taxon>
        <taxon>Crescentiina</taxon>
        <taxon>Tabebuia alliance</taxon>
        <taxon>Handroanthus</taxon>
    </lineage>
</organism>
<feature type="region of interest" description="Disordered" evidence="1">
    <location>
        <begin position="85"/>
        <end position="111"/>
    </location>
</feature>
<evidence type="ECO:0000313" key="3">
    <source>
        <dbReference type="Proteomes" id="UP000231279"/>
    </source>
</evidence>
<dbReference type="AlphaFoldDB" id="A0A2G9GW24"/>
<name>A0A2G9GW24_9LAMI</name>
<keyword evidence="3" id="KW-1185">Reference proteome</keyword>
<feature type="compositionally biased region" description="Polar residues" evidence="1">
    <location>
        <begin position="86"/>
        <end position="101"/>
    </location>
</feature>
<reference evidence="3" key="1">
    <citation type="journal article" date="2018" name="Gigascience">
        <title>Genome assembly of the Pink Ipe (Handroanthus impetiginosus, Bignoniaceae), a highly valued, ecologically keystone Neotropical timber forest tree.</title>
        <authorList>
            <person name="Silva-Junior O.B."/>
            <person name="Grattapaglia D."/>
            <person name="Novaes E."/>
            <person name="Collevatti R.G."/>
        </authorList>
    </citation>
    <scope>NUCLEOTIDE SEQUENCE [LARGE SCALE GENOMIC DNA]</scope>
    <source>
        <strain evidence="3">cv. UFG-1</strain>
    </source>
</reference>
<evidence type="ECO:0000313" key="2">
    <source>
        <dbReference type="EMBL" id="PIN09477.1"/>
    </source>
</evidence>
<protein>
    <submittedName>
        <fullName evidence="2">Uncharacterized protein</fullName>
    </submittedName>
</protein>
<sequence>MIEVLQQRQSHQIWLDSRTHTRQITNSKTSVLPAVKALGPLFELGSRSHTRQIKNSETSLLPAVKALGPLFKLSEVHLWDHGPSGGQDSCNFQQRTQTYSSRQDRPGEKWGHSGYMEYQRRKCASNNGLSSSPEDVKVAKKMNDLPRASNTNKEGRNFYT</sequence>
<dbReference type="EMBL" id="NKXS01003529">
    <property type="protein sequence ID" value="PIN09477.1"/>
    <property type="molecule type" value="Genomic_DNA"/>
</dbReference>